<dbReference type="SMART" id="SM00665">
    <property type="entry name" value="B561"/>
    <property type="match status" value="1"/>
</dbReference>
<evidence type="ECO:0000256" key="3">
    <source>
        <dbReference type="ARBA" id="ARBA00022448"/>
    </source>
</evidence>
<feature type="non-terminal residue" evidence="14">
    <location>
        <position position="317"/>
    </location>
</feature>
<gene>
    <name evidence="14" type="ORF">DERP_003620</name>
</gene>
<dbReference type="Gene3D" id="1.20.120.1770">
    <property type="match status" value="1"/>
</dbReference>
<evidence type="ECO:0000256" key="12">
    <source>
        <dbReference type="SAM" id="Phobius"/>
    </source>
</evidence>
<feature type="transmembrane region" description="Helical" evidence="12">
    <location>
        <begin position="178"/>
        <end position="200"/>
    </location>
</feature>
<dbReference type="PROSITE" id="PS50939">
    <property type="entry name" value="CYTOCHROME_B561"/>
    <property type="match status" value="1"/>
</dbReference>
<evidence type="ECO:0000256" key="2">
    <source>
        <dbReference type="ARBA" id="ARBA00004141"/>
    </source>
</evidence>
<feature type="transmembrane region" description="Helical" evidence="12">
    <location>
        <begin position="242"/>
        <end position="263"/>
    </location>
</feature>
<protein>
    <recommendedName>
        <fullName evidence="13">Cytochrome b561 domain-containing protein</fullName>
    </recommendedName>
</protein>
<keyword evidence="7" id="KW-0249">Electron transport</keyword>
<evidence type="ECO:0000256" key="9">
    <source>
        <dbReference type="ARBA" id="ARBA00023004"/>
    </source>
</evidence>
<dbReference type="InterPro" id="IPR043205">
    <property type="entry name" value="CYB561/CYBRD1-like"/>
</dbReference>
<evidence type="ECO:0000256" key="1">
    <source>
        <dbReference type="ARBA" id="ARBA00001970"/>
    </source>
</evidence>
<evidence type="ECO:0000256" key="5">
    <source>
        <dbReference type="ARBA" id="ARBA00022692"/>
    </source>
</evidence>
<evidence type="ECO:0000256" key="10">
    <source>
        <dbReference type="ARBA" id="ARBA00023136"/>
    </source>
</evidence>
<dbReference type="PANTHER" id="PTHR10106:SF0">
    <property type="entry name" value="LD36721P"/>
    <property type="match status" value="1"/>
</dbReference>
<dbReference type="EMBL" id="NJHN03000032">
    <property type="protein sequence ID" value="KAH9423341.1"/>
    <property type="molecule type" value="Genomic_DNA"/>
</dbReference>
<keyword evidence="5 12" id="KW-0812">Transmembrane</keyword>
<feature type="compositionally biased region" description="Basic and acidic residues" evidence="11">
    <location>
        <begin position="294"/>
        <end position="303"/>
    </location>
</feature>
<sequence>MTLSNLIKIKISAKVNEEELKKGQKSQVNCGLYFILQILALVTLILMVIWFIENFGGLSLKMTEEHMEQFFNLHPLFMVFGLVYVVANSLLFLTSSYALRFARIVLAFIILTMGCIGSIITFYWHSENEYVHFYSLHSWLGIITWIFLITYFFYGFNVYITNIDDDRRRVRMIQHLRFIGIATLLMAGATCLLGISQNLIVRSMMKTPPPPISPEGSSIIPPAATTNNETSIDDQSIFQANLIGNTIGMFLFCYILSMIYLMARMRYEPWSMRKREQIEKQLRATVEKAMARLEEDGVLDNKKQRSSGTGIGGGSSR</sequence>
<feature type="transmembrane region" description="Helical" evidence="12">
    <location>
        <begin position="105"/>
        <end position="124"/>
    </location>
</feature>
<dbReference type="Proteomes" id="UP000887458">
    <property type="component" value="Unassembled WGS sequence"/>
</dbReference>
<keyword evidence="3" id="KW-0813">Transport</keyword>
<feature type="domain" description="Cytochrome b561" evidence="13">
    <location>
        <begin position="35"/>
        <end position="263"/>
    </location>
</feature>
<feature type="transmembrane region" description="Helical" evidence="12">
    <location>
        <begin position="72"/>
        <end position="93"/>
    </location>
</feature>
<evidence type="ECO:0000313" key="15">
    <source>
        <dbReference type="Proteomes" id="UP000887458"/>
    </source>
</evidence>
<reference evidence="14 15" key="1">
    <citation type="journal article" date="2018" name="J. Allergy Clin. Immunol.">
        <title>High-quality assembly of Dermatophagoides pteronyssinus genome and transcriptome reveals a wide range of novel allergens.</title>
        <authorList>
            <person name="Liu X.Y."/>
            <person name="Yang K.Y."/>
            <person name="Wang M.Q."/>
            <person name="Kwok J.S."/>
            <person name="Zeng X."/>
            <person name="Yang Z."/>
            <person name="Xiao X.J."/>
            <person name="Lau C.P."/>
            <person name="Li Y."/>
            <person name="Huang Z.M."/>
            <person name="Ba J.G."/>
            <person name="Yim A.K."/>
            <person name="Ouyang C.Y."/>
            <person name="Ngai S.M."/>
            <person name="Chan T.F."/>
            <person name="Leung E.L."/>
            <person name="Liu L."/>
            <person name="Liu Z.G."/>
            <person name="Tsui S.K."/>
        </authorList>
    </citation>
    <scope>NUCLEOTIDE SEQUENCE [LARGE SCALE GENOMIC DNA]</scope>
    <source>
        <strain evidence="14">Derp</strain>
    </source>
</reference>
<name>A0ABQ8JM01_DERPT</name>
<comment type="subcellular location">
    <subcellularLocation>
        <location evidence="2">Membrane</location>
        <topology evidence="2">Multi-pass membrane protein</topology>
    </subcellularLocation>
</comment>
<dbReference type="CDD" id="cd08554">
    <property type="entry name" value="Cyt_b561"/>
    <property type="match status" value="1"/>
</dbReference>
<evidence type="ECO:0000256" key="7">
    <source>
        <dbReference type="ARBA" id="ARBA00022982"/>
    </source>
</evidence>
<keyword evidence="4" id="KW-0349">Heme</keyword>
<accession>A0ABQ8JM01</accession>
<feature type="transmembrane region" description="Helical" evidence="12">
    <location>
        <begin position="136"/>
        <end position="157"/>
    </location>
</feature>
<feature type="transmembrane region" description="Helical" evidence="12">
    <location>
        <begin position="30"/>
        <end position="52"/>
    </location>
</feature>
<reference evidence="14 15" key="2">
    <citation type="journal article" date="2022" name="Mol. Biol. Evol.">
        <title>Comparative Genomics Reveals Insights into the Divergent Evolution of Astigmatic Mites and Household Pest Adaptations.</title>
        <authorList>
            <person name="Xiong Q."/>
            <person name="Wan A.T."/>
            <person name="Liu X."/>
            <person name="Fung C.S."/>
            <person name="Xiao X."/>
            <person name="Malainual N."/>
            <person name="Hou J."/>
            <person name="Wang L."/>
            <person name="Wang M."/>
            <person name="Yang K.Y."/>
            <person name="Cui Y."/>
            <person name="Leung E.L."/>
            <person name="Nong W."/>
            <person name="Shin S.K."/>
            <person name="Au S.W."/>
            <person name="Jeong K.Y."/>
            <person name="Chew F.T."/>
            <person name="Hui J.H."/>
            <person name="Leung T.F."/>
            <person name="Tungtrongchitr A."/>
            <person name="Zhong N."/>
            <person name="Liu Z."/>
            <person name="Tsui S.K."/>
        </authorList>
    </citation>
    <scope>NUCLEOTIDE SEQUENCE [LARGE SCALE GENOMIC DNA]</scope>
    <source>
        <strain evidence="14">Derp</strain>
    </source>
</reference>
<keyword evidence="8 12" id="KW-1133">Transmembrane helix</keyword>
<proteinExistence type="predicted"/>
<dbReference type="Pfam" id="PF03188">
    <property type="entry name" value="Cytochrom_B561"/>
    <property type="match status" value="1"/>
</dbReference>
<evidence type="ECO:0000256" key="8">
    <source>
        <dbReference type="ARBA" id="ARBA00022989"/>
    </source>
</evidence>
<keyword evidence="9" id="KW-0408">Iron</keyword>
<keyword evidence="15" id="KW-1185">Reference proteome</keyword>
<organism evidence="14 15">
    <name type="scientific">Dermatophagoides pteronyssinus</name>
    <name type="common">European house dust mite</name>
    <dbReference type="NCBI Taxonomy" id="6956"/>
    <lineage>
        <taxon>Eukaryota</taxon>
        <taxon>Metazoa</taxon>
        <taxon>Ecdysozoa</taxon>
        <taxon>Arthropoda</taxon>
        <taxon>Chelicerata</taxon>
        <taxon>Arachnida</taxon>
        <taxon>Acari</taxon>
        <taxon>Acariformes</taxon>
        <taxon>Sarcoptiformes</taxon>
        <taxon>Astigmata</taxon>
        <taxon>Psoroptidia</taxon>
        <taxon>Analgoidea</taxon>
        <taxon>Pyroglyphidae</taxon>
        <taxon>Dermatophagoidinae</taxon>
        <taxon>Dermatophagoides</taxon>
    </lineage>
</organism>
<feature type="region of interest" description="Disordered" evidence="11">
    <location>
        <begin position="294"/>
        <end position="317"/>
    </location>
</feature>
<dbReference type="InterPro" id="IPR006593">
    <property type="entry name" value="Cyt_b561/ferric_Rdtase_TM"/>
</dbReference>
<evidence type="ECO:0000256" key="6">
    <source>
        <dbReference type="ARBA" id="ARBA00022723"/>
    </source>
</evidence>
<evidence type="ECO:0000313" key="14">
    <source>
        <dbReference type="EMBL" id="KAH9423341.1"/>
    </source>
</evidence>
<keyword evidence="6" id="KW-0479">Metal-binding</keyword>
<keyword evidence="10 12" id="KW-0472">Membrane</keyword>
<comment type="caution">
    <text evidence="14">The sequence shown here is derived from an EMBL/GenBank/DDBJ whole genome shotgun (WGS) entry which is preliminary data.</text>
</comment>
<dbReference type="PANTHER" id="PTHR10106">
    <property type="entry name" value="CYTOCHROME B561-RELATED"/>
    <property type="match status" value="1"/>
</dbReference>
<evidence type="ECO:0000259" key="13">
    <source>
        <dbReference type="PROSITE" id="PS50939"/>
    </source>
</evidence>
<comment type="cofactor">
    <cofactor evidence="1">
        <name>heme b</name>
        <dbReference type="ChEBI" id="CHEBI:60344"/>
    </cofactor>
</comment>
<evidence type="ECO:0000256" key="11">
    <source>
        <dbReference type="SAM" id="MobiDB-lite"/>
    </source>
</evidence>
<evidence type="ECO:0000256" key="4">
    <source>
        <dbReference type="ARBA" id="ARBA00022617"/>
    </source>
</evidence>